<comment type="subunit">
    <text evidence="9">Component of the oligosaccharyltransferase (OST) complex.</text>
</comment>
<accession>A0A8D2ISL6</accession>
<feature type="transmembrane region" description="Helical" evidence="9">
    <location>
        <begin position="87"/>
        <end position="106"/>
    </location>
</feature>
<keyword evidence="11" id="KW-1185">Reference proteome</keyword>
<evidence type="ECO:0000313" key="10">
    <source>
        <dbReference type="Ensembl" id="ENSVKKP00000004604.1"/>
    </source>
</evidence>
<evidence type="ECO:0000256" key="2">
    <source>
        <dbReference type="ARBA" id="ARBA00004922"/>
    </source>
</evidence>
<keyword evidence="5 9" id="KW-0812">Transmembrane</keyword>
<evidence type="ECO:0000256" key="6">
    <source>
        <dbReference type="ARBA" id="ARBA00022824"/>
    </source>
</evidence>
<protein>
    <recommendedName>
        <fullName evidence="4 9">Dolichyl-diphosphooligosaccharide--protein glycosyltransferase subunit DAD1</fullName>
        <shortName evidence="9">Oligosaccharyl transferase subunit DAD1</shortName>
    </recommendedName>
</protein>
<evidence type="ECO:0000256" key="1">
    <source>
        <dbReference type="ARBA" id="ARBA00004477"/>
    </source>
</evidence>
<evidence type="ECO:0000256" key="8">
    <source>
        <dbReference type="ARBA" id="ARBA00023136"/>
    </source>
</evidence>
<comment type="pathway">
    <text evidence="2 9">Protein modification; protein glycosylation.</text>
</comment>
<reference evidence="10" key="2">
    <citation type="submission" date="2025-09" db="UniProtKB">
        <authorList>
            <consortium name="Ensembl"/>
        </authorList>
    </citation>
    <scope>IDENTIFICATION</scope>
</reference>
<dbReference type="PANTHER" id="PTHR10705:SF0">
    <property type="entry name" value="DOLICHYL-DIPHOSPHOOLIGOSACCHARIDE--PROTEIN GLYCOSYLTRANSFERASE SUBUNIT DAD1"/>
    <property type="match status" value="1"/>
</dbReference>
<dbReference type="Proteomes" id="UP000694545">
    <property type="component" value="Unplaced"/>
</dbReference>
<evidence type="ECO:0000256" key="9">
    <source>
        <dbReference type="RuleBase" id="RU361136"/>
    </source>
</evidence>
<keyword evidence="6 9" id="KW-0256">Endoplasmic reticulum</keyword>
<dbReference type="PANTHER" id="PTHR10705">
    <property type="entry name" value="DOLICHYL-DIPHOSPHOOLIGOSACCHARIDE--PROTEIN GLYCOSYLTRANSFERASE SUBUNIT DAD1"/>
    <property type="match status" value="1"/>
</dbReference>
<proteinExistence type="inferred from homology"/>
<keyword evidence="8 9" id="KW-0472">Membrane</keyword>
<dbReference type="GO" id="GO:0008250">
    <property type="term" value="C:oligosaccharyltransferase complex"/>
    <property type="evidence" value="ECO:0007669"/>
    <property type="project" value="InterPro"/>
</dbReference>
<keyword evidence="7 9" id="KW-1133">Transmembrane helix</keyword>
<reference evidence="10" key="1">
    <citation type="submission" date="2025-08" db="UniProtKB">
        <authorList>
            <consortium name="Ensembl"/>
        </authorList>
    </citation>
    <scope>IDENTIFICATION</scope>
</reference>
<organism evidence="10 11">
    <name type="scientific">Varanus komodoensis</name>
    <name type="common">Komodo dragon</name>
    <dbReference type="NCBI Taxonomy" id="61221"/>
    <lineage>
        <taxon>Eukaryota</taxon>
        <taxon>Metazoa</taxon>
        <taxon>Chordata</taxon>
        <taxon>Craniata</taxon>
        <taxon>Vertebrata</taxon>
        <taxon>Euteleostomi</taxon>
        <taxon>Lepidosauria</taxon>
        <taxon>Squamata</taxon>
        <taxon>Bifurcata</taxon>
        <taxon>Unidentata</taxon>
        <taxon>Episquamata</taxon>
        <taxon>Toxicofera</taxon>
        <taxon>Anguimorpha</taxon>
        <taxon>Paleoanguimorpha</taxon>
        <taxon>Varanoidea</taxon>
        <taxon>Varanidae</taxon>
        <taxon>Varanus</taxon>
    </lineage>
</organism>
<dbReference type="GO" id="GO:0006487">
    <property type="term" value="P:protein N-linked glycosylation"/>
    <property type="evidence" value="ECO:0007669"/>
    <property type="project" value="TreeGrafter"/>
</dbReference>
<evidence type="ECO:0000256" key="5">
    <source>
        <dbReference type="ARBA" id="ARBA00022692"/>
    </source>
</evidence>
<dbReference type="Pfam" id="PF02109">
    <property type="entry name" value="DAD"/>
    <property type="match status" value="1"/>
</dbReference>
<comment type="function">
    <text evidence="9">Subunit of the oligosaccharyl transferase (OST) complex that catalyzes the initial transfer of a defined glycan (Glc(3)Man(9)GlcNAc(2) in eukaryotes) from the lipid carrier dolichol-pyrophosphate to an asparagine residue within an Asn-X-Ser/Thr consensus motif in nascent polypeptide chains, the first step in protein N-glycosylation. N-glycosylation occurs cotranslationally and the complex associates with the Sec61 complex at the channel-forming translocon complex that mediates protein translocation across the endoplasmic reticulum (ER). All subunits are required for a maximal enzyme activity.</text>
</comment>
<comment type="subcellular location">
    <subcellularLocation>
        <location evidence="1 9">Endoplasmic reticulum membrane</location>
        <topology evidence="1 9">Multi-pass membrane protein</topology>
    </subcellularLocation>
</comment>
<dbReference type="Ensembl" id="ENSVKKT00000004732.1">
    <property type="protein sequence ID" value="ENSVKKP00000004604.1"/>
    <property type="gene ID" value="ENSVKKG00000003438.1"/>
</dbReference>
<name>A0A8D2ISL6_VARKO</name>
<evidence type="ECO:0000256" key="7">
    <source>
        <dbReference type="ARBA" id="ARBA00022989"/>
    </source>
</evidence>
<dbReference type="OMA" id="SAMRNAY"/>
<comment type="similarity">
    <text evidence="3 9">Belongs to the DAD/OST2 family.</text>
</comment>
<evidence type="ECO:0000313" key="11">
    <source>
        <dbReference type="Proteomes" id="UP000694545"/>
    </source>
</evidence>
<dbReference type="InterPro" id="IPR003038">
    <property type="entry name" value="DAD/Ost2"/>
</dbReference>
<evidence type="ECO:0000256" key="3">
    <source>
        <dbReference type="ARBA" id="ARBA00009386"/>
    </source>
</evidence>
<evidence type="ECO:0000256" key="4">
    <source>
        <dbReference type="ARBA" id="ARBA00018947"/>
    </source>
</evidence>
<dbReference type="AlphaFoldDB" id="A0A8D2ISL6"/>
<feature type="transmembrane region" description="Helical" evidence="9">
    <location>
        <begin position="150"/>
        <end position="169"/>
    </location>
</feature>
<feature type="transmembrane region" description="Helical" evidence="9">
    <location>
        <begin position="112"/>
        <end position="130"/>
    </location>
</feature>
<dbReference type="UniPathway" id="UPA00378"/>
<sequence>MGAAGCLCACGLGPRAFAACAARDPGSGRCPLPATQSGCPGRAAVAMSGASSGSSGSGASSVGSVVRRFLAEYSSGTPSRLKVLDAYLLYVMLTGALQFGYCLGVGTFPFNSFLSGFISAVGSFILGVCLRIQINPQNKNEFQGISPERAFADFLFASTILHLVVINFVG</sequence>